<dbReference type="SUPFAM" id="SSF53613">
    <property type="entry name" value="Ribokinase-like"/>
    <property type="match status" value="1"/>
</dbReference>
<protein>
    <recommendedName>
        <fullName evidence="3 12">Ribokinase</fullName>
        <shortName evidence="12">RK</shortName>
        <ecNumber evidence="2 12">2.7.1.15</ecNumber>
    </recommendedName>
</protein>
<comment type="similarity">
    <text evidence="12">Belongs to the carbohydrate kinase PfkB family. Ribokinase subfamily.</text>
</comment>
<keyword evidence="5 12" id="KW-0479">Metal-binding</keyword>
<dbReference type="InterPro" id="IPR002139">
    <property type="entry name" value="Ribo/fructo_kinase"/>
</dbReference>
<feature type="binding site" evidence="12">
    <location>
        <position position="284"/>
    </location>
    <ligand>
        <name>K(+)</name>
        <dbReference type="ChEBI" id="CHEBI:29103"/>
    </ligand>
</feature>
<keyword evidence="8 12" id="KW-0067">ATP-binding</keyword>
<name>A0ABS7D3X0_9BACL</name>
<evidence type="ECO:0000259" key="13">
    <source>
        <dbReference type="Pfam" id="PF00294"/>
    </source>
</evidence>
<dbReference type="PRINTS" id="PR00990">
    <property type="entry name" value="RIBOKINASE"/>
</dbReference>
<feature type="binding site" evidence="12">
    <location>
        <position position="254"/>
    </location>
    <ligand>
        <name>substrate</name>
    </ligand>
</feature>
<feature type="binding site" evidence="12">
    <location>
        <position position="287"/>
    </location>
    <ligand>
        <name>K(+)</name>
        <dbReference type="ChEBI" id="CHEBI:29103"/>
    </ligand>
</feature>
<dbReference type="InterPro" id="IPR011877">
    <property type="entry name" value="Ribokinase"/>
</dbReference>
<comment type="similarity">
    <text evidence="1">Belongs to the carbohydrate kinase pfkB family.</text>
</comment>
<dbReference type="PANTHER" id="PTHR10584">
    <property type="entry name" value="SUGAR KINASE"/>
    <property type="match status" value="1"/>
</dbReference>
<feature type="binding site" evidence="12">
    <location>
        <position position="141"/>
    </location>
    <ligand>
        <name>substrate</name>
    </ligand>
</feature>
<dbReference type="PANTHER" id="PTHR10584:SF166">
    <property type="entry name" value="RIBOKINASE"/>
    <property type="match status" value="1"/>
</dbReference>
<evidence type="ECO:0000256" key="6">
    <source>
        <dbReference type="ARBA" id="ARBA00022741"/>
    </source>
</evidence>
<feature type="binding site" evidence="12">
    <location>
        <position position="250"/>
    </location>
    <ligand>
        <name>K(+)</name>
        <dbReference type="ChEBI" id="CHEBI:29103"/>
    </ligand>
</feature>
<feature type="binding site" evidence="12">
    <location>
        <begin position="41"/>
        <end position="45"/>
    </location>
    <ligand>
        <name>substrate</name>
    </ligand>
</feature>
<evidence type="ECO:0000256" key="5">
    <source>
        <dbReference type="ARBA" id="ARBA00022723"/>
    </source>
</evidence>
<evidence type="ECO:0000256" key="3">
    <source>
        <dbReference type="ARBA" id="ARBA00016943"/>
    </source>
</evidence>
<feature type="binding site" evidence="12">
    <location>
        <begin position="222"/>
        <end position="227"/>
    </location>
    <ligand>
        <name>ATP</name>
        <dbReference type="ChEBI" id="CHEBI:30616"/>
    </ligand>
</feature>
<comment type="catalytic activity">
    <reaction evidence="12">
        <text>D-ribose + ATP = D-ribose 5-phosphate + ADP + H(+)</text>
        <dbReference type="Rhea" id="RHEA:13697"/>
        <dbReference type="ChEBI" id="CHEBI:15378"/>
        <dbReference type="ChEBI" id="CHEBI:30616"/>
        <dbReference type="ChEBI" id="CHEBI:47013"/>
        <dbReference type="ChEBI" id="CHEBI:78346"/>
        <dbReference type="ChEBI" id="CHEBI:456216"/>
        <dbReference type="EC" id="2.7.1.15"/>
    </reaction>
</comment>
<dbReference type="Pfam" id="PF00294">
    <property type="entry name" value="PfkB"/>
    <property type="match status" value="1"/>
</dbReference>
<feature type="active site" description="Proton acceptor" evidence="12">
    <location>
        <position position="254"/>
    </location>
</feature>
<feature type="binding site" evidence="12">
    <location>
        <position position="185"/>
    </location>
    <ligand>
        <name>ATP</name>
        <dbReference type="ChEBI" id="CHEBI:30616"/>
    </ligand>
</feature>
<comment type="subunit">
    <text evidence="12">Homodimer.</text>
</comment>
<evidence type="ECO:0000256" key="11">
    <source>
        <dbReference type="ARBA" id="ARBA00023277"/>
    </source>
</evidence>
<comment type="pathway">
    <text evidence="12">Carbohydrate metabolism; D-ribose degradation; D-ribose 5-phosphate from beta-D-ribopyranose: step 2/2.</text>
</comment>
<keyword evidence="11 12" id="KW-0119">Carbohydrate metabolism</keyword>
<gene>
    <name evidence="12 14" type="primary">rbsK</name>
    <name evidence="14" type="ORF">K0T92_07490</name>
</gene>
<keyword evidence="6 12" id="KW-0547">Nucleotide-binding</keyword>
<evidence type="ECO:0000313" key="14">
    <source>
        <dbReference type="EMBL" id="MBW7474585.1"/>
    </source>
</evidence>
<evidence type="ECO:0000256" key="4">
    <source>
        <dbReference type="ARBA" id="ARBA00022679"/>
    </source>
</evidence>
<evidence type="ECO:0000256" key="7">
    <source>
        <dbReference type="ARBA" id="ARBA00022777"/>
    </source>
</evidence>
<dbReference type="EMBL" id="JAHZIJ010000003">
    <property type="protein sequence ID" value="MBW7474585.1"/>
    <property type="molecule type" value="Genomic_DNA"/>
</dbReference>
<keyword evidence="4 12" id="KW-0808">Transferase</keyword>
<dbReference type="InterPro" id="IPR011611">
    <property type="entry name" value="PfkB_dom"/>
</dbReference>
<evidence type="ECO:0000256" key="12">
    <source>
        <dbReference type="HAMAP-Rule" id="MF_01987"/>
    </source>
</evidence>
<dbReference type="Proteomes" id="UP000812277">
    <property type="component" value="Unassembled WGS sequence"/>
</dbReference>
<dbReference type="InterPro" id="IPR029056">
    <property type="entry name" value="Ribokinase-like"/>
</dbReference>
<comment type="caution">
    <text evidence="12">Lacks conserved residue(s) required for the propagation of feature annotation.</text>
</comment>
<evidence type="ECO:0000313" key="15">
    <source>
        <dbReference type="Proteomes" id="UP000812277"/>
    </source>
</evidence>
<evidence type="ECO:0000256" key="8">
    <source>
        <dbReference type="ARBA" id="ARBA00022840"/>
    </source>
</evidence>
<feature type="binding site" evidence="12">
    <location>
        <position position="248"/>
    </location>
    <ligand>
        <name>K(+)</name>
        <dbReference type="ChEBI" id="CHEBI:29103"/>
    </ligand>
</feature>
<keyword evidence="12" id="KW-0963">Cytoplasm</keyword>
<evidence type="ECO:0000256" key="1">
    <source>
        <dbReference type="ARBA" id="ARBA00005380"/>
    </source>
</evidence>
<comment type="activity regulation">
    <text evidence="12">Activated by a monovalent cation that binds near, but not in, the active site. The most likely occupant of the site in vivo is potassium. Ion binding induces a conformational change that may alter substrate affinity.</text>
</comment>
<comment type="function">
    <text evidence="12">Catalyzes the phosphorylation of ribose at O-5 in a reaction requiring ATP and magnesium. The resulting D-ribose-5-phosphate can then be used either for sythesis of nucleotides, histidine, and tryptophan, or as a component of the pentose phosphate pathway.</text>
</comment>
<dbReference type="PROSITE" id="PS00584">
    <property type="entry name" value="PFKB_KINASES_2"/>
    <property type="match status" value="1"/>
</dbReference>
<dbReference type="HAMAP" id="MF_01987">
    <property type="entry name" value="Ribokinase"/>
    <property type="match status" value="1"/>
</dbReference>
<comment type="cofactor">
    <cofactor evidence="12">
        <name>Mg(2+)</name>
        <dbReference type="ChEBI" id="CHEBI:18420"/>
    </cofactor>
    <text evidence="12">Requires a divalent cation, most likely magnesium in vivo, as an electrophilic catalyst to aid phosphoryl group transfer. It is the chelate of the metal and the nucleotide that is the actual substrate.</text>
</comment>
<organism evidence="14 15">
    <name type="scientific">Paenibacillus oenotherae</name>
    <dbReference type="NCBI Taxonomy" id="1435645"/>
    <lineage>
        <taxon>Bacteria</taxon>
        <taxon>Bacillati</taxon>
        <taxon>Bacillota</taxon>
        <taxon>Bacilli</taxon>
        <taxon>Bacillales</taxon>
        <taxon>Paenibacillaceae</taxon>
        <taxon>Paenibacillus</taxon>
    </lineage>
</organism>
<keyword evidence="10 12" id="KW-0630">Potassium</keyword>
<feature type="binding site" evidence="12">
    <location>
        <begin position="13"/>
        <end position="15"/>
    </location>
    <ligand>
        <name>substrate</name>
    </ligand>
</feature>
<keyword evidence="9 12" id="KW-0460">Magnesium</keyword>
<evidence type="ECO:0000256" key="2">
    <source>
        <dbReference type="ARBA" id="ARBA00012035"/>
    </source>
</evidence>
<proteinExistence type="inferred from homology"/>
<feature type="domain" description="Carbohydrate kinase PfkB" evidence="13">
    <location>
        <begin position="5"/>
        <end position="296"/>
    </location>
</feature>
<dbReference type="EC" id="2.7.1.15" evidence="2 12"/>
<dbReference type="GO" id="GO:0004747">
    <property type="term" value="F:ribokinase activity"/>
    <property type="evidence" value="ECO:0007669"/>
    <property type="project" value="UniProtKB-EC"/>
</dbReference>
<dbReference type="NCBIfam" id="TIGR02152">
    <property type="entry name" value="D_ribokin_bact"/>
    <property type="match status" value="1"/>
</dbReference>
<comment type="subcellular location">
    <subcellularLocation>
        <location evidence="12">Cytoplasm</location>
    </subcellularLocation>
</comment>
<dbReference type="RefSeq" id="WP_219871812.1">
    <property type="nucleotide sequence ID" value="NZ_JAHZIJ010000003.1"/>
</dbReference>
<evidence type="ECO:0000256" key="9">
    <source>
        <dbReference type="ARBA" id="ARBA00022842"/>
    </source>
</evidence>
<reference evidence="14 15" key="1">
    <citation type="submission" date="2021-07" db="EMBL/GenBank/DDBJ databases">
        <title>Paenibacillus radiodurans sp. nov., isolated from the southeastern edge of Tengger Desert.</title>
        <authorList>
            <person name="Zhang G."/>
        </authorList>
    </citation>
    <scope>NUCLEOTIDE SEQUENCE [LARGE SCALE GENOMIC DNA]</scope>
    <source>
        <strain evidence="14 15">DT7-4</strain>
    </source>
</reference>
<feature type="binding site" evidence="12">
    <location>
        <position position="289"/>
    </location>
    <ligand>
        <name>K(+)</name>
        <dbReference type="ChEBI" id="CHEBI:29103"/>
    </ligand>
</feature>
<keyword evidence="15" id="KW-1185">Reference proteome</keyword>
<comment type="caution">
    <text evidence="14">The sequence shown here is derived from an EMBL/GenBank/DDBJ whole genome shotgun (WGS) entry which is preliminary data.</text>
</comment>
<accession>A0ABS7D3X0</accession>
<feature type="binding site" evidence="12">
    <location>
        <begin position="253"/>
        <end position="254"/>
    </location>
    <ligand>
        <name>ATP</name>
        <dbReference type="ChEBI" id="CHEBI:30616"/>
    </ligand>
</feature>
<dbReference type="CDD" id="cd01174">
    <property type="entry name" value="ribokinase"/>
    <property type="match status" value="1"/>
</dbReference>
<sequence length="304" mass="31685">MNKPRIAVVGSLNMDVVVSVERLPRIGETITGEAVHYIPGGKGANQALGCSRLTAETVMVGCIGSDPFGATVLHGLAASGVGLEAVGVMEEIMTGTAHISHTPEDNCIIVVAGANALCSAAYVRQHETVVASAHVVMAQLEIPLDAVIEAFTIAKKAGRVTILNPAPARALPEELLLLTDYVTPNETEWELISGVSGQSDESLLSSTIIEWEKQYSSKVIMTRGDKGCSYVEDGQLHTCPAPRVQVVDTTGAGDAFNAALAYGLAQHKPLAEAAALAVTSASLSVQRFGAQDGMPSLQEVEAAL</sequence>
<evidence type="ECO:0000256" key="10">
    <source>
        <dbReference type="ARBA" id="ARBA00022958"/>
    </source>
</evidence>
<dbReference type="InterPro" id="IPR002173">
    <property type="entry name" value="Carboh/pur_kinase_PfkB_CS"/>
</dbReference>
<dbReference type="Gene3D" id="3.40.1190.20">
    <property type="match status" value="1"/>
</dbReference>
<keyword evidence="7 12" id="KW-0418">Kinase</keyword>